<protein>
    <submittedName>
        <fullName evidence="3">Type II toxin-antitoxin system prevent-host-death family antitoxin</fullName>
    </submittedName>
</protein>
<dbReference type="Proteomes" id="UP001139068">
    <property type="component" value="Unassembled WGS sequence"/>
</dbReference>
<name>A0ABS9YX25_9MYCO</name>
<comment type="similarity">
    <text evidence="1">Belongs to the phD/YefM antitoxin family.</text>
</comment>
<keyword evidence="2" id="KW-1277">Toxin-antitoxin system</keyword>
<proteinExistence type="inferred from homology"/>
<dbReference type="Pfam" id="PF08681">
    <property type="entry name" value="TacA1"/>
    <property type="match status" value="1"/>
</dbReference>
<dbReference type="InterPro" id="IPR014795">
    <property type="entry name" value="TacA_1-like"/>
</dbReference>
<evidence type="ECO:0000313" key="3">
    <source>
        <dbReference type="EMBL" id="MCI4675791.1"/>
    </source>
</evidence>
<dbReference type="Gene3D" id="3.40.1620.10">
    <property type="entry name" value="YefM-like domain"/>
    <property type="match status" value="1"/>
</dbReference>
<sequence>MVECTPIGHTVGRWSERFTVRLTPERDALIRRAAEVERTDLTTFRVDSSAQVTLVGLHIFDSCIFARTRKRRLRPSRHRLTGDTLAIVDTVTVRELRNRGGEVLRRVEHGERIVITRDGTPVAELRPLPRSSAGPAELIGRRKNLPQVDPGALRRDIDNLIDPSL</sequence>
<dbReference type="InterPro" id="IPR036165">
    <property type="entry name" value="YefM-like_sf"/>
</dbReference>
<reference evidence="3" key="1">
    <citation type="journal article" date="2022" name="ISME J.">
        <title>Identification of active gaseous-alkane degraders at natural gas seeps.</title>
        <authorList>
            <person name="Farhan Ul Haque M."/>
            <person name="Hernandez M."/>
            <person name="Crombie A.T."/>
            <person name="Murrell J.C."/>
        </authorList>
    </citation>
    <scope>NUCLEOTIDE SEQUENCE</scope>
    <source>
        <strain evidence="3">ANDR5</strain>
    </source>
</reference>
<gene>
    <name evidence="3" type="ORF">K9U37_13250</name>
</gene>
<dbReference type="SUPFAM" id="SSF143120">
    <property type="entry name" value="YefM-like"/>
    <property type="match status" value="1"/>
</dbReference>
<dbReference type="EMBL" id="JAIVFL010000001">
    <property type="protein sequence ID" value="MCI4675791.1"/>
    <property type="molecule type" value="Genomic_DNA"/>
</dbReference>
<evidence type="ECO:0000256" key="2">
    <source>
        <dbReference type="ARBA" id="ARBA00022649"/>
    </source>
</evidence>
<dbReference type="NCBIfam" id="TIGR01552">
    <property type="entry name" value="phd_fam"/>
    <property type="match status" value="1"/>
</dbReference>
<accession>A0ABS9YX25</accession>
<comment type="caution">
    <text evidence="3">The sequence shown here is derived from an EMBL/GenBank/DDBJ whole genome shotgun (WGS) entry which is preliminary data.</text>
</comment>
<keyword evidence="4" id="KW-1185">Reference proteome</keyword>
<organism evidence="3 4">
    <name type="scientific">Candidatus Mycolicibacterium alkanivorans</name>
    <dbReference type="NCBI Taxonomy" id="2954114"/>
    <lineage>
        <taxon>Bacteria</taxon>
        <taxon>Bacillati</taxon>
        <taxon>Actinomycetota</taxon>
        <taxon>Actinomycetes</taxon>
        <taxon>Mycobacteriales</taxon>
        <taxon>Mycobacteriaceae</taxon>
        <taxon>Mycolicibacterium</taxon>
    </lineage>
</organism>
<evidence type="ECO:0000256" key="1">
    <source>
        <dbReference type="ARBA" id="ARBA00009981"/>
    </source>
</evidence>
<evidence type="ECO:0000313" key="4">
    <source>
        <dbReference type="Proteomes" id="UP001139068"/>
    </source>
</evidence>